<sequence length="129" mass="15013">MPRFEARVAITEALKSKVFNTFLNFLSNLKRHESPSYLLHQICIQGLYKGEEKNEMRLGVCSRSNDVIEHMIKPQWYVNCNCIAKEALDAVMDENNKKIDILPKHYDAEWKKSPTLMKLRGDVPFQKVS</sequence>
<evidence type="ECO:0000256" key="5">
    <source>
        <dbReference type="ARBA" id="ARBA00022840"/>
    </source>
</evidence>
<organism evidence="9 10">
    <name type="scientific">Lactuca sativa</name>
    <name type="common">Garden lettuce</name>
    <dbReference type="NCBI Taxonomy" id="4236"/>
    <lineage>
        <taxon>Eukaryota</taxon>
        <taxon>Viridiplantae</taxon>
        <taxon>Streptophyta</taxon>
        <taxon>Embryophyta</taxon>
        <taxon>Tracheophyta</taxon>
        <taxon>Spermatophyta</taxon>
        <taxon>Magnoliopsida</taxon>
        <taxon>eudicotyledons</taxon>
        <taxon>Gunneridae</taxon>
        <taxon>Pentapetalae</taxon>
        <taxon>asterids</taxon>
        <taxon>campanulids</taxon>
        <taxon>Asterales</taxon>
        <taxon>Asteraceae</taxon>
        <taxon>Cichorioideae</taxon>
        <taxon>Cichorieae</taxon>
        <taxon>Lactucinae</taxon>
        <taxon>Lactuca</taxon>
    </lineage>
</organism>
<comment type="caution">
    <text evidence="9">The sequence shown here is derived from an EMBL/GenBank/DDBJ whole genome shotgun (WGS) entry which is preliminary data.</text>
</comment>
<dbReference type="PANTHER" id="PTHR11946">
    <property type="entry name" value="VALYL-TRNA SYNTHETASES"/>
    <property type="match status" value="1"/>
</dbReference>
<dbReference type="SUPFAM" id="SSF52374">
    <property type="entry name" value="Nucleotidylyl transferase"/>
    <property type="match status" value="1"/>
</dbReference>
<proteinExistence type="inferred from homology"/>
<evidence type="ECO:0000313" key="9">
    <source>
        <dbReference type="EMBL" id="KAJ0208776.1"/>
    </source>
</evidence>
<evidence type="ECO:0000256" key="3">
    <source>
        <dbReference type="ARBA" id="ARBA00022598"/>
    </source>
</evidence>
<dbReference type="Gene3D" id="3.40.50.620">
    <property type="entry name" value="HUPs"/>
    <property type="match status" value="1"/>
</dbReference>
<dbReference type="PANTHER" id="PTHR11946:SF109">
    <property type="entry name" value="VALINE--TRNA LIGASE"/>
    <property type="match status" value="1"/>
</dbReference>
<dbReference type="AlphaFoldDB" id="A0A9R1XDH0"/>
<dbReference type="GO" id="GO:0005524">
    <property type="term" value="F:ATP binding"/>
    <property type="evidence" value="ECO:0007669"/>
    <property type="project" value="UniProtKB-KW"/>
</dbReference>
<evidence type="ECO:0000256" key="2">
    <source>
        <dbReference type="ARBA" id="ARBA00013169"/>
    </source>
</evidence>
<evidence type="ECO:0000313" key="10">
    <source>
        <dbReference type="Proteomes" id="UP000235145"/>
    </source>
</evidence>
<evidence type="ECO:0000256" key="8">
    <source>
        <dbReference type="ARBA" id="ARBA00029936"/>
    </source>
</evidence>
<comment type="similarity">
    <text evidence="1">Belongs to the class-I aminoacyl-tRNA synthetase family.</text>
</comment>
<keyword evidence="5" id="KW-0067">ATP-binding</keyword>
<dbReference type="GO" id="GO:0006438">
    <property type="term" value="P:valyl-tRNA aminoacylation"/>
    <property type="evidence" value="ECO:0007669"/>
    <property type="project" value="InterPro"/>
</dbReference>
<evidence type="ECO:0000256" key="1">
    <source>
        <dbReference type="ARBA" id="ARBA00005594"/>
    </source>
</evidence>
<keyword evidence="4" id="KW-0547">Nucleotide-binding</keyword>
<reference evidence="9 10" key="1">
    <citation type="journal article" date="2017" name="Nat. Commun.">
        <title>Genome assembly with in vitro proximity ligation data and whole-genome triplication in lettuce.</title>
        <authorList>
            <person name="Reyes-Chin-Wo S."/>
            <person name="Wang Z."/>
            <person name="Yang X."/>
            <person name="Kozik A."/>
            <person name="Arikit S."/>
            <person name="Song C."/>
            <person name="Xia L."/>
            <person name="Froenicke L."/>
            <person name="Lavelle D.O."/>
            <person name="Truco M.J."/>
            <person name="Xia R."/>
            <person name="Zhu S."/>
            <person name="Xu C."/>
            <person name="Xu H."/>
            <person name="Xu X."/>
            <person name="Cox K."/>
            <person name="Korf I."/>
            <person name="Meyers B.C."/>
            <person name="Michelmore R.W."/>
        </authorList>
    </citation>
    <scope>NUCLEOTIDE SEQUENCE [LARGE SCALE GENOMIC DNA]</scope>
    <source>
        <strain evidence="10">cv. Salinas</strain>
        <tissue evidence="9">Seedlings</tissue>
    </source>
</reference>
<gene>
    <name evidence="9" type="ORF">LSAT_V11C400204800</name>
</gene>
<keyword evidence="7" id="KW-0030">Aminoacyl-tRNA synthetase</keyword>
<keyword evidence="6" id="KW-0648">Protein biosynthesis</keyword>
<dbReference type="InterPro" id="IPR014729">
    <property type="entry name" value="Rossmann-like_a/b/a_fold"/>
</dbReference>
<dbReference type="GO" id="GO:0004832">
    <property type="term" value="F:valine-tRNA ligase activity"/>
    <property type="evidence" value="ECO:0007669"/>
    <property type="project" value="UniProtKB-EC"/>
</dbReference>
<evidence type="ECO:0000256" key="6">
    <source>
        <dbReference type="ARBA" id="ARBA00022917"/>
    </source>
</evidence>
<name>A0A9R1XDH0_LACSA</name>
<accession>A0A9R1XDH0</accession>
<evidence type="ECO:0000256" key="7">
    <source>
        <dbReference type="ARBA" id="ARBA00023146"/>
    </source>
</evidence>
<dbReference type="InterPro" id="IPR002303">
    <property type="entry name" value="Valyl-tRNA_ligase"/>
</dbReference>
<protein>
    <recommendedName>
        <fullName evidence="2">valine--tRNA ligase</fullName>
        <ecNumber evidence="2">6.1.1.9</ecNumber>
    </recommendedName>
    <alternativeName>
        <fullName evidence="8">Valyl-tRNA synthetase</fullName>
    </alternativeName>
</protein>
<dbReference type="Proteomes" id="UP000235145">
    <property type="component" value="Unassembled WGS sequence"/>
</dbReference>
<keyword evidence="10" id="KW-1185">Reference proteome</keyword>
<dbReference type="EMBL" id="NBSK02000004">
    <property type="protein sequence ID" value="KAJ0208776.1"/>
    <property type="molecule type" value="Genomic_DNA"/>
</dbReference>
<dbReference type="EC" id="6.1.1.9" evidence="2"/>
<keyword evidence="3" id="KW-0436">Ligase</keyword>
<evidence type="ECO:0000256" key="4">
    <source>
        <dbReference type="ARBA" id="ARBA00022741"/>
    </source>
</evidence>